<dbReference type="GO" id="GO:0000139">
    <property type="term" value="C:Golgi membrane"/>
    <property type="evidence" value="ECO:0007669"/>
    <property type="project" value="UniProtKB-SubCell"/>
</dbReference>
<dbReference type="SUPFAM" id="SSF54593">
    <property type="entry name" value="Glyoxalase/Bleomycin resistance protein/Dihydroxybiphenyl dioxygenase"/>
    <property type="match status" value="1"/>
</dbReference>
<keyword evidence="18" id="KW-0333">Golgi apparatus</keyword>
<keyword evidence="14" id="KW-0828">Tyrosine catabolism</keyword>
<reference evidence="25 26" key="1">
    <citation type="journal article" date="2019" name="Sci. Rep.">
        <title>Comparative genomics of chytrid fungi reveal insights into the obligate biotrophic and pathogenic lifestyle of Synchytrium endobioticum.</title>
        <authorList>
            <person name="van de Vossenberg B.T.L.H."/>
            <person name="Warris S."/>
            <person name="Nguyen H.D.T."/>
            <person name="van Gent-Pelzer M.P.E."/>
            <person name="Joly D.L."/>
            <person name="van de Geest H.C."/>
            <person name="Bonants P.J.M."/>
            <person name="Smith D.S."/>
            <person name="Levesque C.A."/>
            <person name="van der Lee T.A.J."/>
        </authorList>
    </citation>
    <scope>NUCLEOTIDE SEQUENCE [LARGE SCALE GENOMIC DNA]</scope>
    <source>
        <strain evidence="25 26">CBS 675.73</strain>
    </source>
</reference>
<dbReference type="Gene3D" id="3.10.180.10">
    <property type="entry name" value="2,3-Dihydroxybiphenyl 1,2-Dioxygenase, domain 1"/>
    <property type="match status" value="1"/>
</dbReference>
<evidence type="ECO:0000256" key="13">
    <source>
        <dbReference type="ARBA" id="ARBA00022824"/>
    </source>
</evidence>
<comment type="function">
    <text evidence="22">Catalyzes the conversion of 4-hydroxyphenylpyruvic acid to homogentisic acid, one of the steps in tyrosine catabolism.</text>
</comment>
<evidence type="ECO:0000256" key="21">
    <source>
        <dbReference type="ARBA" id="ARBA00029786"/>
    </source>
</evidence>
<evidence type="ECO:0000256" key="17">
    <source>
        <dbReference type="ARBA" id="ARBA00023004"/>
    </source>
</evidence>
<evidence type="ECO:0000256" key="7">
    <source>
        <dbReference type="ARBA" id="ARBA00011738"/>
    </source>
</evidence>
<evidence type="ECO:0000256" key="11">
    <source>
        <dbReference type="ARBA" id="ARBA00022723"/>
    </source>
</evidence>
<accession>A0A507EWP5</accession>
<keyword evidence="26" id="KW-1185">Reference proteome</keyword>
<dbReference type="Proteomes" id="UP000320333">
    <property type="component" value="Unassembled WGS sequence"/>
</dbReference>
<keyword evidence="15" id="KW-0223">Dioxygenase</keyword>
<dbReference type="InterPro" id="IPR037523">
    <property type="entry name" value="VOC_core"/>
</dbReference>
<evidence type="ECO:0000256" key="20">
    <source>
        <dbReference type="ARBA" id="ARBA00023232"/>
    </source>
</evidence>
<dbReference type="EC" id="1.13.11.27" evidence="8"/>
<dbReference type="UniPathway" id="UPA00139">
    <property type="reaction ID" value="UER00362"/>
</dbReference>
<keyword evidence="20" id="KW-0585">Phenylalanine catabolism</keyword>
<evidence type="ECO:0000256" key="2">
    <source>
        <dbReference type="ARBA" id="ARBA00004395"/>
    </source>
</evidence>
<proteinExistence type="inferred from homology"/>
<evidence type="ECO:0000256" key="19">
    <source>
        <dbReference type="ARBA" id="ARBA00023136"/>
    </source>
</evidence>
<comment type="similarity">
    <text evidence="6">Belongs to the 4HPPD family.</text>
</comment>
<comment type="subcellular location">
    <subcellularLocation>
        <location evidence="4">Cytoplasm</location>
    </subcellularLocation>
    <subcellularLocation>
        <location evidence="3">Endoplasmic reticulum membrane</location>
        <topology evidence="3">Peripheral membrane protein</topology>
    </subcellularLocation>
    <subcellularLocation>
        <location evidence="2">Golgi apparatus membrane</location>
        <topology evidence="2">Peripheral membrane protein</topology>
    </subcellularLocation>
</comment>
<dbReference type="EMBL" id="QEAP01000386">
    <property type="protein sequence ID" value="TPX67636.1"/>
    <property type="molecule type" value="Genomic_DNA"/>
</dbReference>
<dbReference type="PANTHER" id="PTHR11959">
    <property type="entry name" value="4-HYDROXYPHENYLPYRUVATE DIOXYGENASE"/>
    <property type="match status" value="1"/>
</dbReference>
<comment type="subunit">
    <text evidence="7">Homodimer.</text>
</comment>
<dbReference type="FunFam" id="3.10.180.10:FF:000022">
    <property type="entry name" value="4-hydroxyphenylpyruvate dioxygenase"/>
    <property type="match status" value="1"/>
</dbReference>
<dbReference type="GO" id="GO:0003868">
    <property type="term" value="F:4-hydroxyphenylpyruvate dioxygenase activity"/>
    <property type="evidence" value="ECO:0007669"/>
    <property type="project" value="UniProtKB-EC"/>
</dbReference>
<evidence type="ECO:0000256" key="8">
    <source>
        <dbReference type="ARBA" id="ARBA00013222"/>
    </source>
</evidence>
<evidence type="ECO:0000256" key="15">
    <source>
        <dbReference type="ARBA" id="ARBA00022964"/>
    </source>
</evidence>
<dbReference type="GO" id="GO:0042802">
    <property type="term" value="F:identical protein binding"/>
    <property type="evidence" value="ECO:0007669"/>
    <property type="project" value="UniProtKB-ARBA"/>
</dbReference>
<dbReference type="STRING" id="246404.A0A507EWP5"/>
<keyword evidence="19" id="KW-0472">Membrane</keyword>
<evidence type="ECO:0000256" key="14">
    <source>
        <dbReference type="ARBA" id="ARBA00022878"/>
    </source>
</evidence>
<dbReference type="OrthoDB" id="414569at2759"/>
<comment type="caution">
    <text evidence="25">The sequence shown here is derived from an EMBL/GenBank/DDBJ whole genome shotgun (WGS) entry which is preliminary data.</text>
</comment>
<evidence type="ECO:0000259" key="24">
    <source>
        <dbReference type="PROSITE" id="PS51819"/>
    </source>
</evidence>
<evidence type="ECO:0000256" key="16">
    <source>
        <dbReference type="ARBA" id="ARBA00023002"/>
    </source>
</evidence>
<evidence type="ECO:0000256" key="18">
    <source>
        <dbReference type="ARBA" id="ARBA00023034"/>
    </source>
</evidence>
<evidence type="ECO:0000256" key="9">
    <source>
        <dbReference type="ARBA" id="ARBA00018452"/>
    </source>
</evidence>
<evidence type="ECO:0000313" key="25">
    <source>
        <dbReference type="EMBL" id="TPX67636.1"/>
    </source>
</evidence>
<evidence type="ECO:0000256" key="12">
    <source>
        <dbReference type="ARBA" id="ARBA00022737"/>
    </source>
</evidence>
<dbReference type="InterPro" id="IPR005956">
    <property type="entry name" value="4OHPhenylPyrv_dOase"/>
</dbReference>
<evidence type="ECO:0000256" key="23">
    <source>
        <dbReference type="ARBA" id="ARBA00048047"/>
    </source>
</evidence>
<sequence>MLLTSKLYETAFDFRRFWFLDDKPLYPEKSIRQCIIMADYDEVIKMHIYEPSIGRVYGSELNKAKNLETQEFVKYNTGAGVQNIALETNDIIKSVSNLRARGVEFMPIPAAYYSHLAECLETAKCTIAEPLAVLEQLGILVDFEDEGYLLQIFTKPLVDRPTLSIEIIQHVKCEGIAGDKCKFLMSNSKPFKSAYAIMSPLFFKQPVEAWNGSNDLQLDYTNLLSEEKTMVIRYSSENYMFHLFRNEAVERYVLGIWQSAEEWNKASIDNKRRCLKEYRALSLSPGFLCNREQFLDRVVRNGLVKAVVIEDAKLSQTIEKQAILLGKVHKLVRSDVFDSQSIQAAIAAAVTLDTDVMSRLMRGDFKYVLPYPPDRKKLAVIESTKTDEGDLDGEMNMMYVQKNVARYAFNYGNESSARHRARPVLALVGSKNANSPVKPLLLYTAASISSQAVGKYAPIDKEKGNWSVIAGLLSASPVQNQTIRSFELR</sequence>
<dbReference type="PANTHER" id="PTHR11959:SF1">
    <property type="entry name" value="4-HYDROXYPHENYLPYRUVATE DIOXYGENASE"/>
    <property type="match status" value="1"/>
</dbReference>
<feature type="domain" description="VOC" evidence="24">
    <location>
        <begin position="1"/>
        <end position="155"/>
    </location>
</feature>
<evidence type="ECO:0000256" key="22">
    <source>
        <dbReference type="ARBA" id="ARBA00033727"/>
    </source>
</evidence>
<dbReference type="PROSITE" id="PS51819">
    <property type="entry name" value="VOC"/>
    <property type="match status" value="1"/>
</dbReference>
<evidence type="ECO:0000313" key="26">
    <source>
        <dbReference type="Proteomes" id="UP000320333"/>
    </source>
</evidence>
<protein>
    <recommendedName>
        <fullName evidence="9">4-hydroxyphenylpyruvate dioxygenase</fullName>
        <ecNumber evidence="8">1.13.11.27</ecNumber>
    </recommendedName>
    <alternativeName>
        <fullName evidence="21">4-hydroxyphenylpyruvic acid oxidase</fullName>
    </alternativeName>
</protein>
<evidence type="ECO:0000256" key="3">
    <source>
        <dbReference type="ARBA" id="ARBA00004406"/>
    </source>
</evidence>
<evidence type="ECO:0000256" key="1">
    <source>
        <dbReference type="ARBA" id="ARBA00001962"/>
    </source>
</evidence>
<evidence type="ECO:0000256" key="6">
    <source>
        <dbReference type="ARBA" id="ARBA00005877"/>
    </source>
</evidence>
<keyword evidence="10" id="KW-0963">Cytoplasm</keyword>
<comment type="catalytic activity">
    <reaction evidence="23">
        <text>3-(4-hydroxyphenyl)pyruvate + O2 = homogentisate + CO2</text>
        <dbReference type="Rhea" id="RHEA:16189"/>
        <dbReference type="ChEBI" id="CHEBI:15379"/>
        <dbReference type="ChEBI" id="CHEBI:16169"/>
        <dbReference type="ChEBI" id="CHEBI:16526"/>
        <dbReference type="ChEBI" id="CHEBI:36242"/>
        <dbReference type="EC" id="1.13.11.27"/>
    </reaction>
    <physiologicalReaction direction="left-to-right" evidence="23">
        <dbReference type="Rhea" id="RHEA:16190"/>
    </physiologicalReaction>
</comment>
<comment type="pathway">
    <text evidence="5">Amino-acid degradation; L-phenylalanine degradation; acetoacetate and fumarate from L-phenylalanine: step 3/6.</text>
</comment>
<name>A0A507EWP5_9FUNG</name>
<evidence type="ECO:0000256" key="10">
    <source>
        <dbReference type="ARBA" id="ARBA00022490"/>
    </source>
</evidence>
<gene>
    <name evidence="25" type="ORF">CcCBS67573_g07427</name>
</gene>
<dbReference type="GO" id="GO:0005789">
    <property type="term" value="C:endoplasmic reticulum membrane"/>
    <property type="evidence" value="ECO:0007669"/>
    <property type="project" value="UniProtKB-SubCell"/>
</dbReference>
<keyword evidence="16" id="KW-0560">Oxidoreductase</keyword>
<keyword evidence="11" id="KW-0479">Metal-binding</keyword>
<keyword evidence="13" id="KW-0256">Endoplasmic reticulum</keyword>
<organism evidence="25 26">
    <name type="scientific">Chytriomyces confervae</name>
    <dbReference type="NCBI Taxonomy" id="246404"/>
    <lineage>
        <taxon>Eukaryota</taxon>
        <taxon>Fungi</taxon>
        <taxon>Fungi incertae sedis</taxon>
        <taxon>Chytridiomycota</taxon>
        <taxon>Chytridiomycota incertae sedis</taxon>
        <taxon>Chytridiomycetes</taxon>
        <taxon>Chytridiales</taxon>
        <taxon>Chytriomycetaceae</taxon>
        <taxon>Chytriomyces</taxon>
    </lineage>
</organism>
<dbReference type="GO" id="GO:0006559">
    <property type="term" value="P:L-phenylalanine catabolic process"/>
    <property type="evidence" value="ECO:0007669"/>
    <property type="project" value="UniProtKB-UniPathway"/>
</dbReference>
<keyword evidence="12" id="KW-0677">Repeat</keyword>
<evidence type="ECO:0000256" key="5">
    <source>
        <dbReference type="ARBA" id="ARBA00005162"/>
    </source>
</evidence>
<dbReference type="GO" id="GO:0046872">
    <property type="term" value="F:metal ion binding"/>
    <property type="evidence" value="ECO:0007669"/>
    <property type="project" value="UniProtKB-KW"/>
</dbReference>
<dbReference type="InterPro" id="IPR029068">
    <property type="entry name" value="Glyas_Bleomycin-R_OHBP_Dase"/>
</dbReference>
<dbReference type="GO" id="GO:0006572">
    <property type="term" value="P:L-tyrosine catabolic process"/>
    <property type="evidence" value="ECO:0007669"/>
    <property type="project" value="UniProtKB-KW"/>
</dbReference>
<dbReference type="AlphaFoldDB" id="A0A507EWP5"/>
<keyword evidence="17" id="KW-0408">Iron</keyword>
<comment type="cofactor">
    <cofactor evidence="1">
        <name>Fe cation</name>
        <dbReference type="ChEBI" id="CHEBI:24875"/>
    </cofactor>
</comment>
<evidence type="ECO:0000256" key="4">
    <source>
        <dbReference type="ARBA" id="ARBA00004496"/>
    </source>
</evidence>